<organism evidence="1 2">
    <name type="scientific">Jimgerdemannia flammicorona</name>
    <dbReference type="NCBI Taxonomy" id="994334"/>
    <lineage>
        <taxon>Eukaryota</taxon>
        <taxon>Fungi</taxon>
        <taxon>Fungi incertae sedis</taxon>
        <taxon>Mucoromycota</taxon>
        <taxon>Mucoromycotina</taxon>
        <taxon>Endogonomycetes</taxon>
        <taxon>Endogonales</taxon>
        <taxon>Endogonaceae</taxon>
        <taxon>Jimgerdemannia</taxon>
    </lineage>
</organism>
<reference evidence="1 2" key="1">
    <citation type="journal article" date="2018" name="New Phytol.">
        <title>Phylogenomics of Endogonaceae and evolution of mycorrhizas within Mucoromycota.</title>
        <authorList>
            <person name="Chang Y."/>
            <person name="Desiro A."/>
            <person name="Na H."/>
            <person name="Sandor L."/>
            <person name="Lipzen A."/>
            <person name="Clum A."/>
            <person name="Barry K."/>
            <person name="Grigoriev I.V."/>
            <person name="Martin F.M."/>
            <person name="Stajich J.E."/>
            <person name="Smith M.E."/>
            <person name="Bonito G."/>
            <person name="Spatafora J.W."/>
        </authorList>
    </citation>
    <scope>NUCLEOTIDE SEQUENCE [LARGE SCALE GENOMIC DNA]</scope>
    <source>
        <strain evidence="1 2">AD002</strain>
    </source>
</reference>
<proteinExistence type="predicted"/>
<feature type="non-terminal residue" evidence="1">
    <location>
        <position position="1"/>
    </location>
</feature>
<comment type="caution">
    <text evidence="1">The sequence shown here is derived from an EMBL/GenBank/DDBJ whole genome shotgun (WGS) entry which is preliminary data.</text>
</comment>
<name>A0A433QI90_9FUNG</name>
<keyword evidence="2" id="KW-1185">Reference proteome</keyword>
<dbReference type="AlphaFoldDB" id="A0A433QI90"/>
<protein>
    <submittedName>
        <fullName evidence="1">Uncharacterized protein</fullName>
    </submittedName>
</protein>
<dbReference type="EMBL" id="RBNJ01005086">
    <property type="protein sequence ID" value="RUS29515.1"/>
    <property type="molecule type" value="Genomic_DNA"/>
</dbReference>
<accession>A0A433QI90</accession>
<dbReference type="Proteomes" id="UP000274822">
    <property type="component" value="Unassembled WGS sequence"/>
</dbReference>
<sequence>DISVRAEKRSYTFITCTGYRRARPISNSLRSRGFEVTKSRWRGDRHTFSPTMDSQLSYVHMHDSRLVDLVDDEWLTDKFPEHGIPSILLFSKAWQIT</sequence>
<gene>
    <name evidence="1" type="ORF">BC938DRAFT_480563</name>
</gene>
<evidence type="ECO:0000313" key="2">
    <source>
        <dbReference type="Proteomes" id="UP000274822"/>
    </source>
</evidence>
<evidence type="ECO:0000313" key="1">
    <source>
        <dbReference type="EMBL" id="RUS29515.1"/>
    </source>
</evidence>